<evidence type="ECO:0000313" key="1">
    <source>
        <dbReference type="EMBL" id="OLP86140.1"/>
    </source>
</evidence>
<dbReference type="Proteomes" id="UP000186817">
    <property type="component" value="Unassembled WGS sequence"/>
</dbReference>
<proteinExistence type="predicted"/>
<name>A0A1Q9CT90_SYMMI</name>
<gene>
    <name evidence="1" type="ORF">AK812_SmicGene32790</name>
</gene>
<reference evidence="1 2" key="1">
    <citation type="submission" date="2016-02" db="EMBL/GenBank/DDBJ databases">
        <title>Genome analysis of coral dinoflagellate symbionts highlights evolutionary adaptations to a symbiotic lifestyle.</title>
        <authorList>
            <person name="Aranda M."/>
            <person name="Li Y."/>
            <person name="Liew Y.J."/>
            <person name="Baumgarten S."/>
            <person name="Simakov O."/>
            <person name="Wilson M."/>
            <person name="Piel J."/>
            <person name="Ashoor H."/>
            <person name="Bougouffa S."/>
            <person name="Bajic V.B."/>
            <person name="Ryu T."/>
            <person name="Ravasi T."/>
            <person name="Bayer T."/>
            <person name="Micklem G."/>
            <person name="Kim H."/>
            <person name="Bhak J."/>
            <person name="Lajeunesse T.C."/>
            <person name="Voolstra C.R."/>
        </authorList>
    </citation>
    <scope>NUCLEOTIDE SEQUENCE [LARGE SCALE GENOMIC DNA]</scope>
    <source>
        <strain evidence="1 2">CCMP2467</strain>
    </source>
</reference>
<evidence type="ECO:0000313" key="2">
    <source>
        <dbReference type="Proteomes" id="UP000186817"/>
    </source>
</evidence>
<dbReference type="OrthoDB" id="449126at2759"/>
<keyword evidence="2" id="KW-1185">Reference proteome</keyword>
<organism evidence="1 2">
    <name type="scientific">Symbiodinium microadriaticum</name>
    <name type="common">Dinoflagellate</name>
    <name type="synonym">Zooxanthella microadriatica</name>
    <dbReference type="NCBI Taxonomy" id="2951"/>
    <lineage>
        <taxon>Eukaryota</taxon>
        <taxon>Sar</taxon>
        <taxon>Alveolata</taxon>
        <taxon>Dinophyceae</taxon>
        <taxon>Suessiales</taxon>
        <taxon>Symbiodiniaceae</taxon>
        <taxon>Symbiodinium</taxon>
    </lineage>
</organism>
<dbReference type="AlphaFoldDB" id="A0A1Q9CT90"/>
<sequence length="109" mass="12474">MELYLVARQWEVPRLEALTERQIKIRLSLGTVLPLLRAASLDGVRSRPIQDACKQFFLANYQDQPFEDGWSSLDQIAPNLPLRKRPVPDILRIDDLREAFDGSQSLARG</sequence>
<dbReference type="EMBL" id="LSRX01000934">
    <property type="protein sequence ID" value="OLP86140.1"/>
    <property type="molecule type" value="Genomic_DNA"/>
</dbReference>
<accession>A0A1Q9CT90</accession>
<protein>
    <submittedName>
        <fullName evidence="1">Uncharacterized protein</fullName>
    </submittedName>
</protein>
<comment type="caution">
    <text evidence="1">The sequence shown here is derived from an EMBL/GenBank/DDBJ whole genome shotgun (WGS) entry which is preliminary data.</text>
</comment>